<dbReference type="InterPro" id="IPR001303">
    <property type="entry name" value="Aldolase_II/adducin_N"/>
</dbReference>
<dbReference type="SUPFAM" id="SSF53639">
    <property type="entry name" value="AraD/HMP-PK domain-like"/>
    <property type="match status" value="1"/>
</dbReference>
<reference evidence="2" key="1">
    <citation type="submission" date="2018-05" db="EMBL/GenBank/DDBJ databases">
        <authorList>
            <person name="Lanie J.A."/>
            <person name="Ng W.-L."/>
            <person name="Kazmierczak K.M."/>
            <person name="Andrzejewski T.M."/>
            <person name="Davidsen T.M."/>
            <person name="Wayne K.J."/>
            <person name="Tettelin H."/>
            <person name="Glass J.I."/>
            <person name="Rusch D."/>
            <person name="Podicherti R."/>
            <person name="Tsui H.-C.T."/>
            <person name="Winkler M.E."/>
        </authorList>
    </citation>
    <scope>NUCLEOTIDE SEQUENCE</scope>
</reference>
<dbReference type="EMBL" id="UINC01117008">
    <property type="protein sequence ID" value="SVC89138.1"/>
    <property type="molecule type" value="Genomic_DNA"/>
</dbReference>
<evidence type="ECO:0000259" key="1">
    <source>
        <dbReference type="SMART" id="SM01007"/>
    </source>
</evidence>
<dbReference type="InterPro" id="IPR036409">
    <property type="entry name" value="Aldolase_II/adducin_N_sf"/>
</dbReference>
<evidence type="ECO:0000313" key="2">
    <source>
        <dbReference type="EMBL" id="SVC89138.1"/>
    </source>
</evidence>
<proteinExistence type="predicted"/>
<feature type="domain" description="Class II aldolase/adducin N-terminal" evidence="1">
    <location>
        <begin position="26"/>
        <end position="225"/>
    </location>
</feature>
<organism evidence="2">
    <name type="scientific">marine metagenome</name>
    <dbReference type="NCBI Taxonomy" id="408172"/>
    <lineage>
        <taxon>unclassified sequences</taxon>
        <taxon>metagenomes</taxon>
        <taxon>ecological metagenomes</taxon>
    </lineage>
</organism>
<dbReference type="Pfam" id="PF00596">
    <property type="entry name" value="Aldolase_II"/>
    <property type="match status" value="1"/>
</dbReference>
<feature type="non-terminal residue" evidence="2">
    <location>
        <position position="270"/>
    </location>
</feature>
<gene>
    <name evidence="2" type="ORF">METZ01_LOCUS341992</name>
</gene>
<name>A0A382QW92_9ZZZZ</name>
<protein>
    <recommendedName>
        <fullName evidence="1">Class II aldolase/adducin N-terminal domain-containing protein</fullName>
    </recommendedName>
</protein>
<sequence>MSWNHAESKRFISRYRAEGIDRDIALRVYSARLLGNDSTLVLHGGGNSSVKTKYQDPLGNIVDAIHVKGSGWDMGNIEPEGFPTLDLNFLRETQNLKILSDEDMVSIMRRACFDPNSPDPSVETLLHAFLPHKYVDHTHSNSVLVLANMPNAMDICKELYGDSVAILPWIMPGFKLAQACNIAYMKNPNIIGIVLLNHGIFSFGGTAKESYERMIKLVKKAETKINFKLKKVRQVKSKPETLYHIQALGASMIRKGLMTNEVKNNKPLVR</sequence>
<dbReference type="SMART" id="SM01007">
    <property type="entry name" value="Aldolase_II"/>
    <property type="match status" value="1"/>
</dbReference>
<dbReference type="Gene3D" id="3.40.225.10">
    <property type="entry name" value="Class II aldolase/adducin N-terminal domain"/>
    <property type="match status" value="1"/>
</dbReference>
<dbReference type="AlphaFoldDB" id="A0A382QW92"/>
<accession>A0A382QW92</accession>